<dbReference type="CDD" id="cd17546">
    <property type="entry name" value="REC_hyHK_CKI1_RcsC-like"/>
    <property type="match status" value="1"/>
</dbReference>
<dbReference type="InterPro" id="IPR011006">
    <property type="entry name" value="CheY-like_superfamily"/>
</dbReference>
<dbReference type="PANTHER" id="PTHR43047">
    <property type="entry name" value="TWO-COMPONENT HISTIDINE PROTEIN KINASE"/>
    <property type="match status" value="1"/>
</dbReference>
<keyword evidence="7" id="KW-0472">Membrane</keyword>
<keyword evidence="10" id="KW-0067">ATP-binding</keyword>
<comment type="catalytic activity">
    <reaction evidence="1">
        <text>ATP + protein L-histidine = ADP + protein N-phospho-L-histidine.</text>
        <dbReference type="EC" id="2.7.13.3"/>
    </reaction>
</comment>
<dbReference type="SUPFAM" id="SSF52172">
    <property type="entry name" value="CheY-like"/>
    <property type="match status" value="1"/>
</dbReference>
<evidence type="ECO:0000313" key="10">
    <source>
        <dbReference type="EMBL" id="MDI9232540.1"/>
    </source>
</evidence>
<dbReference type="Pfam" id="PF02518">
    <property type="entry name" value="HATPase_c"/>
    <property type="match status" value="1"/>
</dbReference>
<keyword evidence="10" id="KW-0547">Nucleotide-binding</keyword>
<feature type="modified residue" description="4-aspartylphosphate" evidence="6">
    <location>
        <position position="519"/>
    </location>
</feature>
<dbReference type="InterPro" id="IPR003594">
    <property type="entry name" value="HATPase_dom"/>
</dbReference>
<evidence type="ECO:0000256" key="7">
    <source>
        <dbReference type="SAM" id="Phobius"/>
    </source>
</evidence>
<proteinExistence type="predicted"/>
<dbReference type="InterPro" id="IPR003661">
    <property type="entry name" value="HisK_dim/P_dom"/>
</dbReference>
<dbReference type="InterPro" id="IPR001789">
    <property type="entry name" value="Sig_transdc_resp-reg_receiver"/>
</dbReference>
<keyword evidence="7" id="KW-1133">Transmembrane helix</keyword>
<dbReference type="Pfam" id="PF00512">
    <property type="entry name" value="HisKA"/>
    <property type="match status" value="1"/>
</dbReference>
<dbReference type="Proteomes" id="UP001431902">
    <property type="component" value="Unassembled WGS sequence"/>
</dbReference>
<protein>
    <recommendedName>
        <fullName evidence="2">histidine kinase</fullName>
        <ecNumber evidence="2">2.7.13.3</ecNumber>
    </recommendedName>
</protein>
<dbReference type="PROSITE" id="PS50109">
    <property type="entry name" value="HIS_KIN"/>
    <property type="match status" value="1"/>
</dbReference>
<dbReference type="CDD" id="cd00082">
    <property type="entry name" value="HisKA"/>
    <property type="match status" value="1"/>
</dbReference>
<evidence type="ECO:0000256" key="3">
    <source>
        <dbReference type="ARBA" id="ARBA00022553"/>
    </source>
</evidence>
<sequence>MNTIPKSREPTHAVRRPWVPVAMRGERGQLFLTYLSILALANLAFGLVSWRLGYTEGAWLHLIGLLINGLVIAWRWRGNTLPGLVIFTQWTLLLQALALAWTSGGIFSPMLIWLSWACLPSVIERSVRHGHWWIGANTLLILAMYLYALQGGEVMLGVEPKMLVHWHLLVALLVLAFQMGLLHRLQRLRIKRLERLHRHTRLLQRMRNDLVHAQKQKDIFVASVSHELRTPMNAILGLADLIENDKRLPEDIKIKVGNIQKSSEHLLTIINDLLDYSQISAGALRIVHEPFDLHDTLKTAYMILQSRAHTKAIRYTLNMGHGVPRWIVGDAHRLTQILVNLLGNAVKFTHEGFVSLRCQYEESIEDAQHGTLHIEVRDSGIGIPSENLAKLFEHFVQADDSISRRFGGSGLGLSITRDLVEAMAGKIGVDSTSGQGSRFFISLPCQSTTAPHTPIDSEVPLQEQGPIRILIVDDNPLNRQIASLQLRRQLLEAVIEEAASGQEALEKIQDRPFDVVLLDLLMPGMDGFETTQKIRLELAKPLCEIPIIALTACNDPREYERCMAVGMNEAIAKPFDRELLGKKILQYARRSTRKNDDV</sequence>
<dbReference type="InterPro" id="IPR036890">
    <property type="entry name" value="HATPase_C_sf"/>
</dbReference>
<feature type="transmembrane region" description="Helical" evidence="7">
    <location>
        <begin position="58"/>
        <end position="74"/>
    </location>
</feature>
<evidence type="ECO:0000256" key="5">
    <source>
        <dbReference type="ARBA" id="ARBA00022777"/>
    </source>
</evidence>
<dbReference type="Gene3D" id="3.40.50.2300">
    <property type="match status" value="1"/>
</dbReference>
<feature type="transmembrane region" description="Helical" evidence="7">
    <location>
        <begin position="130"/>
        <end position="148"/>
    </location>
</feature>
<evidence type="ECO:0000256" key="1">
    <source>
        <dbReference type="ARBA" id="ARBA00000085"/>
    </source>
</evidence>
<dbReference type="InterPro" id="IPR005467">
    <property type="entry name" value="His_kinase_dom"/>
</dbReference>
<keyword evidence="5" id="KW-0418">Kinase</keyword>
<keyword evidence="7" id="KW-0812">Transmembrane</keyword>
<dbReference type="RefSeq" id="WP_283222945.1">
    <property type="nucleotide sequence ID" value="NZ_JASGBH010000001.1"/>
</dbReference>
<dbReference type="Pfam" id="PF00072">
    <property type="entry name" value="Response_reg"/>
    <property type="match status" value="1"/>
</dbReference>
<dbReference type="SUPFAM" id="SSF55874">
    <property type="entry name" value="ATPase domain of HSP90 chaperone/DNA topoisomerase II/histidine kinase"/>
    <property type="match status" value="1"/>
</dbReference>
<organism evidence="10 11">
    <name type="scientific">Limnohabitans lacus</name>
    <dbReference type="NCBI Taxonomy" id="3045173"/>
    <lineage>
        <taxon>Bacteria</taxon>
        <taxon>Pseudomonadati</taxon>
        <taxon>Pseudomonadota</taxon>
        <taxon>Betaproteobacteria</taxon>
        <taxon>Burkholderiales</taxon>
        <taxon>Comamonadaceae</taxon>
        <taxon>Limnohabitans</taxon>
    </lineage>
</organism>
<dbReference type="EMBL" id="JASGBH010000001">
    <property type="protein sequence ID" value="MDI9232540.1"/>
    <property type="molecule type" value="Genomic_DNA"/>
</dbReference>
<feature type="transmembrane region" description="Helical" evidence="7">
    <location>
        <begin position="31"/>
        <end position="52"/>
    </location>
</feature>
<evidence type="ECO:0000256" key="2">
    <source>
        <dbReference type="ARBA" id="ARBA00012438"/>
    </source>
</evidence>
<accession>A0ABT6X350</accession>
<dbReference type="SMART" id="SM00448">
    <property type="entry name" value="REC"/>
    <property type="match status" value="1"/>
</dbReference>
<keyword evidence="3 6" id="KW-0597">Phosphoprotein</keyword>
<dbReference type="PROSITE" id="PS50110">
    <property type="entry name" value="RESPONSE_REGULATORY"/>
    <property type="match status" value="1"/>
</dbReference>
<gene>
    <name evidence="10" type="ORF">QLQ16_01665</name>
</gene>
<dbReference type="InterPro" id="IPR036097">
    <property type="entry name" value="HisK_dim/P_sf"/>
</dbReference>
<dbReference type="EC" id="2.7.13.3" evidence="2"/>
<dbReference type="PRINTS" id="PR00344">
    <property type="entry name" value="BCTRLSENSOR"/>
</dbReference>
<keyword evidence="11" id="KW-1185">Reference proteome</keyword>
<feature type="domain" description="Histidine kinase" evidence="8">
    <location>
        <begin position="223"/>
        <end position="447"/>
    </location>
</feature>
<dbReference type="SMART" id="SM00387">
    <property type="entry name" value="HATPase_c"/>
    <property type="match status" value="1"/>
</dbReference>
<dbReference type="SUPFAM" id="SSF47384">
    <property type="entry name" value="Homodimeric domain of signal transducing histidine kinase"/>
    <property type="match status" value="1"/>
</dbReference>
<keyword evidence="4" id="KW-0808">Transferase</keyword>
<dbReference type="Gene3D" id="1.10.287.130">
    <property type="match status" value="1"/>
</dbReference>
<evidence type="ECO:0000256" key="6">
    <source>
        <dbReference type="PROSITE-ProRule" id="PRU00169"/>
    </source>
</evidence>
<evidence type="ECO:0000313" key="11">
    <source>
        <dbReference type="Proteomes" id="UP001431902"/>
    </source>
</evidence>
<dbReference type="GO" id="GO:0005524">
    <property type="term" value="F:ATP binding"/>
    <property type="evidence" value="ECO:0007669"/>
    <property type="project" value="UniProtKB-KW"/>
</dbReference>
<dbReference type="CDD" id="cd16922">
    <property type="entry name" value="HATPase_EvgS-ArcB-TorS-like"/>
    <property type="match status" value="1"/>
</dbReference>
<name>A0ABT6X350_9BURK</name>
<evidence type="ECO:0000256" key="4">
    <source>
        <dbReference type="ARBA" id="ARBA00022679"/>
    </source>
</evidence>
<feature type="transmembrane region" description="Helical" evidence="7">
    <location>
        <begin position="163"/>
        <end position="182"/>
    </location>
</feature>
<dbReference type="SMART" id="SM00388">
    <property type="entry name" value="HisKA"/>
    <property type="match status" value="1"/>
</dbReference>
<comment type="caution">
    <text evidence="10">The sequence shown here is derived from an EMBL/GenBank/DDBJ whole genome shotgun (WGS) entry which is preliminary data.</text>
</comment>
<dbReference type="InterPro" id="IPR004358">
    <property type="entry name" value="Sig_transdc_His_kin-like_C"/>
</dbReference>
<evidence type="ECO:0000259" key="8">
    <source>
        <dbReference type="PROSITE" id="PS50109"/>
    </source>
</evidence>
<dbReference type="Gene3D" id="3.30.565.10">
    <property type="entry name" value="Histidine kinase-like ATPase, C-terminal domain"/>
    <property type="match status" value="1"/>
</dbReference>
<feature type="domain" description="Response regulatory" evidence="9">
    <location>
        <begin position="468"/>
        <end position="588"/>
    </location>
</feature>
<evidence type="ECO:0000259" key="9">
    <source>
        <dbReference type="PROSITE" id="PS50110"/>
    </source>
</evidence>
<reference evidence="10" key="1">
    <citation type="submission" date="2023-05" db="EMBL/GenBank/DDBJ databases">
        <title>Limnohabitans sp. strain HM2-2 Genome sequencing and assembly.</title>
        <authorList>
            <person name="Jung Y."/>
        </authorList>
    </citation>
    <scope>NUCLEOTIDE SEQUENCE</scope>
    <source>
        <strain evidence="10">HM2-2</strain>
    </source>
</reference>